<gene>
    <name evidence="1" type="ORF">M9H77_35615</name>
</gene>
<comment type="caution">
    <text evidence="1">The sequence shown here is derived from an EMBL/GenBank/DDBJ whole genome shotgun (WGS) entry which is preliminary data.</text>
</comment>
<reference evidence="2" key="1">
    <citation type="journal article" date="2023" name="Nat. Plants">
        <title>Single-cell RNA sequencing provides a high-resolution roadmap for understanding the multicellular compartmentation of specialized metabolism.</title>
        <authorList>
            <person name="Sun S."/>
            <person name="Shen X."/>
            <person name="Li Y."/>
            <person name="Li Y."/>
            <person name="Wang S."/>
            <person name="Li R."/>
            <person name="Zhang H."/>
            <person name="Shen G."/>
            <person name="Guo B."/>
            <person name="Wei J."/>
            <person name="Xu J."/>
            <person name="St-Pierre B."/>
            <person name="Chen S."/>
            <person name="Sun C."/>
        </authorList>
    </citation>
    <scope>NUCLEOTIDE SEQUENCE [LARGE SCALE GENOMIC DNA]</scope>
</reference>
<dbReference type="EMBL" id="CM044708">
    <property type="protein sequence ID" value="KAI5649610.1"/>
    <property type="molecule type" value="Genomic_DNA"/>
</dbReference>
<name>A0ACB9ZPS8_CATRO</name>
<evidence type="ECO:0000313" key="2">
    <source>
        <dbReference type="Proteomes" id="UP001060085"/>
    </source>
</evidence>
<accession>A0ACB9ZPS8</accession>
<protein>
    <submittedName>
        <fullName evidence="1">Uncharacterized protein</fullName>
    </submittedName>
</protein>
<keyword evidence="2" id="KW-1185">Reference proteome</keyword>
<sequence>MSTSSVRRLKERGGGDRTKITAVAAISTTAATKHPKFLNPQSEKSTLSNGIGGREGFKRPTGKENPRPTSRGRAATTTETSQKPVLKAMPRIDKSSAANGGSNYNGFGSRGDSRAEPRARWSTSSASVQRGRSSSPSEFNRGSSNPRASRISSQDQKRPNPKVSEKCEIGKLDWKNSKKSGEICEKKEVNLMRNSTVSELRDFIERPNLKGNLKVGAFVGNVVELGEKDLKLMDKSGSSSGISKEGILSELRVKDLKIEKELGIGESRRERDISEFSVKDSLSASRLNSSAGMLKEKDGDLSVKETKMANKSEILREKYGNGDGKCGLRTNVKYPSKLHEKLAFLEGKVKRIASDIKRTKDMLDMNNPDSSKVILSDIQEKISGIEKAMSHVSNYEDTKNSLEKDNGMLKQLENRQESEVAEEKSSVKGLNADELEARLFPHHKLLRDRTSLKSSSGSSHNHEIEVKTDGQSKVEEESDVPIDENPIAVEFLASLSKEQSGETIRNVAAVSEISEVQEMDGAVTSATENSVLNFFNGKGIDLTLMTDERLEEFDNQENMPAMVIEEESEDSCLFQLNEIGHRTTTGGWFVSEGESVLLAHDDGSCSFYDVSNCEEKSLYKPPNGVSPNMWRDCWLIRAPSADGCSGRYIVAASAGNSMVPGFCSWDFYTKDVRAFHTENGVPTVRTALAPLANDPIYRRNVSATSMLPENQQWWYRPCGPLIVSAASCQREIRIYDIRDGEDIMKWDLQKPVVGMDHSSPLQWRNRGKVVVAELDAISLWDVSSLNPQALLSISSSTRRIVALHVNNTDAELGGGVRQRVSSSEAEGHDGVFCTSDSINVLDFRHPTGIGAKIPKVGLDVQSVFSRGDSVFMGGTNLKSAGKKQYCSQIQQFSLRKQRLHSTYVLPESNSHPHFTAITQVWGNSGLVMGVNGLGLFVFDALKDDGLQSSSTVDCHNTQNVREIIGPDDLYSPSFDYLASRVLLVSRDRPALWRYLS</sequence>
<evidence type="ECO:0000313" key="1">
    <source>
        <dbReference type="EMBL" id="KAI5649610.1"/>
    </source>
</evidence>
<organism evidence="1 2">
    <name type="scientific">Catharanthus roseus</name>
    <name type="common">Madagascar periwinkle</name>
    <name type="synonym">Vinca rosea</name>
    <dbReference type="NCBI Taxonomy" id="4058"/>
    <lineage>
        <taxon>Eukaryota</taxon>
        <taxon>Viridiplantae</taxon>
        <taxon>Streptophyta</taxon>
        <taxon>Embryophyta</taxon>
        <taxon>Tracheophyta</taxon>
        <taxon>Spermatophyta</taxon>
        <taxon>Magnoliopsida</taxon>
        <taxon>eudicotyledons</taxon>
        <taxon>Gunneridae</taxon>
        <taxon>Pentapetalae</taxon>
        <taxon>asterids</taxon>
        <taxon>lamiids</taxon>
        <taxon>Gentianales</taxon>
        <taxon>Apocynaceae</taxon>
        <taxon>Rauvolfioideae</taxon>
        <taxon>Vinceae</taxon>
        <taxon>Catharanthinae</taxon>
        <taxon>Catharanthus</taxon>
    </lineage>
</organism>
<proteinExistence type="predicted"/>
<dbReference type="Proteomes" id="UP001060085">
    <property type="component" value="Linkage Group LG08"/>
</dbReference>